<dbReference type="SUPFAM" id="SSF53335">
    <property type="entry name" value="S-adenosyl-L-methionine-dependent methyltransferases"/>
    <property type="match status" value="1"/>
</dbReference>
<dbReference type="EC" id="2.1.1.-" evidence="2"/>
<dbReference type="CDD" id="cd02440">
    <property type="entry name" value="AdoMet_MTases"/>
    <property type="match status" value="1"/>
</dbReference>
<name>K4LR80_THEPS</name>
<dbReference type="RefSeq" id="WP_015049522.1">
    <property type="nucleotide sequence ID" value="NC_018870.1"/>
</dbReference>
<dbReference type="STRING" id="1089553.Tph_c03570"/>
<organism evidence="2 3">
    <name type="scientific">Thermacetogenium phaeum (strain ATCC BAA-254 / DSM 26808 / PB)</name>
    <dbReference type="NCBI Taxonomy" id="1089553"/>
    <lineage>
        <taxon>Bacteria</taxon>
        <taxon>Bacillati</taxon>
        <taxon>Bacillota</taxon>
        <taxon>Clostridia</taxon>
        <taxon>Thermoanaerobacterales</taxon>
        <taxon>Thermoanaerobacteraceae</taxon>
        <taxon>Thermacetogenium</taxon>
    </lineage>
</organism>
<dbReference type="GO" id="GO:0008168">
    <property type="term" value="F:methyltransferase activity"/>
    <property type="evidence" value="ECO:0007669"/>
    <property type="project" value="UniProtKB-KW"/>
</dbReference>
<dbReference type="eggNOG" id="COG2226">
    <property type="taxonomic scope" value="Bacteria"/>
</dbReference>
<dbReference type="Pfam" id="PF13847">
    <property type="entry name" value="Methyltransf_31"/>
    <property type="match status" value="1"/>
</dbReference>
<sequence length="199" mass="22719">MLTHREFFNNLAFEWDQRVKHDHDKLQEIINLVNIFQGASILDVGCGTGVLVPYIIDKIGKSGNIVGLDFAEKMLEKAREKFPEKDFPNVSFVCQDIMECDFKKIFDFVICYSVFPHFFDKKQVVKKMASFLKPEGKLIICHSESREKINKMHASLDKPVSSDALPSGSEVSEYMRCAGLKVEIVVDDDEKYVVMGVKD</sequence>
<protein>
    <submittedName>
        <fullName evidence="2">Menaquinone biosynthesis methyltransferase UbiE</fullName>
        <ecNumber evidence="2">2.1.1.-</ecNumber>
    </submittedName>
</protein>
<dbReference type="Proteomes" id="UP000000467">
    <property type="component" value="Chromosome"/>
</dbReference>
<gene>
    <name evidence="2" type="primary">ubiE</name>
    <name evidence="2" type="ordered locus">Tph_c03570</name>
</gene>
<accession>K4LR80</accession>
<dbReference type="HOGENOM" id="CLU_037990_10_2_9"/>
<evidence type="ECO:0000313" key="2">
    <source>
        <dbReference type="EMBL" id="AFV10604.1"/>
    </source>
</evidence>
<keyword evidence="2" id="KW-0489">Methyltransferase</keyword>
<keyword evidence="3" id="KW-1185">Reference proteome</keyword>
<dbReference type="KEGG" id="tpz:Tph_c03570"/>
<dbReference type="GO" id="GO:0032259">
    <property type="term" value="P:methylation"/>
    <property type="evidence" value="ECO:0007669"/>
    <property type="project" value="UniProtKB-KW"/>
</dbReference>
<proteinExistence type="predicted"/>
<dbReference type="PANTHER" id="PTHR43861">
    <property type="entry name" value="TRANS-ACONITATE 2-METHYLTRANSFERASE-RELATED"/>
    <property type="match status" value="1"/>
</dbReference>
<dbReference type="Gene3D" id="3.40.50.150">
    <property type="entry name" value="Vaccinia Virus protein VP39"/>
    <property type="match status" value="1"/>
</dbReference>
<keyword evidence="2" id="KW-0808">Transferase</keyword>
<evidence type="ECO:0000259" key="1">
    <source>
        <dbReference type="Pfam" id="PF13847"/>
    </source>
</evidence>
<dbReference type="EMBL" id="CP003732">
    <property type="protein sequence ID" value="AFV10604.1"/>
    <property type="molecule type" value="Genomic_DNA"/>
</dbReference>
<dbReference type="InterPro" id="IPR025714">
    <property type="entry name" value="Methyltranfer_dom"/>
</dbReference>
<feature type="domain" description="Methyltransferase" evidence="1">
    <location>
        <begin position="37"/>
        <end position="153"/>
    </location>
</feature>
<dbReference type="InterPro" id="IPR029063">
    <property type="entry name" value="SAM-dependent_MTases_sf"/>
</dbReference>
<dbReference type="AlphaFoldDB" id="K4LR80"/>
<reference evidence="2 3" key="1">
    <citation type="journal article" date="2012" name="BMC Genomics">
        <title>Genome-guided analysis of physiological and morphological traits of the fermentative acetate oxidizer Thermacetogenium phaeum.</title>
        <authorList>
            <person name="Oehler D."/>
            <person name="Poehlein A."/>
            <person name="Leimbach A."/>
            <person name="Muller N."/>
            <person name="Daniel R."/>
            <person name="Gottschalk G."/>
            <person name="Schink B."/>
        </authorList>
    </citation>
    <scope>NUCLEOTIDE SEQUENCE [LARGE SCALE GENOMIC DNA]</scope>
    <source>
        <strain evidence="3">ATCC BAA-254 / DSM 26808 / PB</strain>
    </source>
</reference>
<evidence type="ECO:0000313" key="3">
    <source>
        <dbReference type="Proteomes" id="UP000000467"/>
    </source>
</evidence>